<dbReference type="Gene3D" id="1.20.1720.10">
    <property type="entry name" value="Multidrug resistance protein D"/>
    <property type="match status" value="1"/>
</dbReference>
<accession>W1XKC9</accession>
<evidence type="ECO:0000313" key="1">
    <source>
        <dbReference type="EMBL" id="ETJ29910.1"/>
    </source>
</evidence>
<reference evidence="1" key="1">
    <citation type="submission" date="2013-12" db="EMBL/GenBank/DDBJ databases">
        <title>A Varibaculum cambriense genome reconstructed from a premature infant gut community with otherwise low bacterial novelty that shifts toward anaerobic metabolism during the third week of life.</title>
        <authorList>
            <person name="Brown C.T."/>
            <person name="Sharon I."/>
            <person name="Thomas B.C."/>
            <person name="Castelle C.J."/>
            <person name="Morowitz M.J."/>
            <person name="Banfield J.F."/>
        </authorList>
    </citation>
    <scope>NUCLEOTIDE SEQUENCE</scope>
</reference>
<sequence length="54" mass="6309">MLVAVLVLPETHPVEKRSKKSIGHTYNNYWILLRNKGFMKYTLCVSSFYIAIYA</sequence>
<feature type="non-terminal residue" evidence="1">
    <location>
        <position position="54"/>
    </location>
</feature>
<organism evidence="1">
    <name type="scientific">human gut metagenome</name>
    <dbReference type="NCBI Taxonomy" id="408170"/>
    <lineage>
        <taxon>unclassified sequences</taxon>
        <taxon>metagenomes</taxon>
        <taxon>organismal metagenomes</taxon>
    </lineage>
</organism>
<comment type="caution">
    <text evidence="1">The sequence shown here is derived from an EMBL/GenBank/DDBJ whole genome shotgun (WGS) entry which is preliminary data.</text>
</comment>
<dbReference type="AlphaFoldDB" id="W1XKC9"/>
<protein>
    <submittedName>
        <fullName evidence="1">Drug resistance transporter, Bcr/CflA family protein</fullName>
    </submittedName>
</protein>
<proteinExistence type="predicted"/>
<gene>
    <name evidence="1" type="ORF">Q604_UNBC15564G0001</name>
</gene>
<name>W1XKC9_9ZZZZ</name>
<dbReference type="EMBL" id="AZMM01015564">
    <property type="protein sequence ID" value="ETJ29910.1"/>
    <property type="molecule type" value="Genomic_DNA"/>
</dbReference>